<gene>
    <name evidence="1" type="ORF">rCG_51819</name>
</gene>
<protein>
    <submittedName>
        <fullName evidence="1">RCG51819, isoform CRA_a</fullName>
    </submittedName>
</protein>
<dbReference type="AlphaFoldDB" id="A6K325"/>
<reference evidence="1 2" key="1">
    <citation type="submission" date="2005-09" db="EMBL/GenBank/DDBJ databases">
        <authorList>
            <person name="Mural R.J."/>
            <person name="Li P.W."/>
            <person name="Adams M.D."/>
            <person name="Amanatides P.G."/>
            <person name="Baden-Tillson H."/>
            <person name="Barnstead M."/>
            <person name="Chin S.H."/>
            <person name="Dew I."/>
            <person name="Evans C.A."/>
            <person name="Ferriera S."/>
            <person name="Flanigan M."/>
            <person name="Fosler C."/>
            <person name="Glodek A."/>
            <person name="Gu Z."/>
            <person name="Holt R.A."/>
            <person name="Jennings D."/>
            <person name="Kraft C.L."/>
            <person name="Lu F."/>
            <person name="Nguyen T."/>
            <person name="Nusskern D.R."/>
            <person name="Pfannkoch C.M."/>
            <person name="Sitter C."/>
            <person name="Sutton G.G."/>
            <person name="Venter J.C."/>
            <person name="Wang Z."/>
            <person name="Woodage T."/>
            <person name="Zheng X.H."/>
            <person name="Zhong F."/>
        </authorList>
    </citation>
    <scope>NUCLEOTIDE SEQUENCE [LARGE SCALE GENOMIC DNA]</scope>
    <source>
        <strain>BN</strain>
        <strain evidence="2">Sprague-Dawley</strain>
    </source>
</reference>
<dbReference type="EMBL" id="CH474015">
    <property type="protein sequence ID" value="EDL85672.1"/>
    <property type="molecule type" value="Genomic_DNA"/>
</dbReference>
<accession>A6K325</accession>
<organism evidence="1 2">
    <name type="scientific">Rattus norvegicus</name>
    <name type="common">Rat</name>
    <dbReference type="NCBI Taxonomy" id="10116"/>
    <lineage>
        <taxon>Eukaryota</taxon>
        <taxon>Metazoa</taxon>
        <taxon>Chordata</taxon>
        <taxon>Craniata</taxon>
        <taxon>Vertebrata</taxon>
        <taxon>Euteleostomi</taxon>
        <taxon>Mammalia</taxon>
        <taxon>Eutheria</taxon>
        <taxon>Euarchontoglires</taxon>
        <taxon>Glires</taxon>
        <taxon>Rodentia</taxon>
        <taxon>Myomorpha</taxon>
        <taxon>Muroidea</taxon>
        <taxon>Muridae</taxon>
        <taxon>Murinae</taxon>
        <taxon>Rattus</taxon>
    </lineage>
</organism>
<evidence type="ECO:0000313" key="2">
    <source>
        <dbReference type="Proteomes" id="UP000234681"/>
    </source>
</evidence>
<proteinExistence type="predicted"/>
<sequence length="47" mass="5365">MESRSLVCEKVFLVGPASIQHPDRWPIQAFFPALHPARKPPVLNPTW</sequence>
<evidence type="ECO:0000313" key="1">
    <source>
        <dbReference type="EMBL" id="EDL85672.1"/>
    </source>
</evidence>
<name>A6K325_RAT</name>
<dbReference type="Proteomes" id="UP000234681">
    <property type="component" value="Chromosome 2"/>
</dbReference>